<gene>
    <name evidence="1" type="ORF">QE207_00390</name>
    <name evidence="2" type="ORF">QE207_04115</name>
    <name evidence="3" type="ORF">QE207_05455</name>
</gene>
<evidence type="ECO:0000313" key="4">
    <source>
        <dbReference type="Proteomes" id="UP001177597"/>
    </source>
</evidence>
<reference evidence="3" key="1">
    <citation type="submission" date="2023-04" db="EMBL/GenBank/DDBJ databases">
        <title>Genome dynamics across the evolutionary transition to endosymbiosis.</title>
        <authorList>
            <person name="Siozios S."/>
            <person name="Nadal-Jimenez P."/>
            <person name="Azagi T."/>
            <person name="Sprong H."/>
            <person name="Frost C.L."/>
            <person name="Parratt S.R."/>
            <person name="Taylor G."/>
            <person name="Brettell L."/>
            <person name="Lew K.C."/>
            <person name="Croft L."/>
            <person name="King K.C."/>
            <person name="Brockhurst M.A."/>
            <person name="Hypsa V."/>
            <person name="Novakova E."/>
            <person name="Darby A.C."/>
            <person name="Hurst G.D.D."/>
        </authorList>
    </citation>
    <scope>NUCLEOTIDE SEQUENCE</scope>
    <source>
        <strain evidence="3">AIh</strain>
        <plasmid evidence="1">paIh1</plasmid>
    </source>
</reference>
<evidence type="ECO:0000313" key="1">
    <source>
        <dbReference type="EMBL" id="WGL93755.1"/>
    </source>
</evidence>
<dbReference type="EMBL" id="CP123498">
    <property type="protein sequence ID" value="WGL95799.1"/>
    <property type="molecule type" value="Genomic_DNA"/>
</dbReference>
<name>A0AA95K850_9GAMM</name>
<sequence length="50" mass="5922">MTEQYPDPLEFMQSIMKNENLPDELRLEAAKALMPYYYAPVSTIEDHEEE</sequence>
<dbReference type="RefSeq" id="WP_280628223.1">
    <property type="nucleotide sequence ID" value="NZ_CP123491.1"/>
</dbReference>
<accession>A0AA95K850</accession>
<dbReference type="EMBL" id="CP123498">
    <property type="protein sequence ID" value="WGL96033.1"/>
    <property type="molecule type" value="Genomic_DNA"/>
</dbReference>
<proteinExistence type="predicted"/>
<evidence type="ECO:0000313" key="2">
    <source>
        <dbReference type="EMBL" id="WGL95799.1"/>
    </source>
</evidence>
<dbReference type="Proteomes" id="UP001177597">
    <property type="component" value="Plasmid paIh1"/>
</dbReference>
<protein>
    <submittedName>
        <fullName evidence="3">Uncharacterized protein</fullName>
    </submittedName>
</protein>
<keyword evidence="1" id="KW-0614">Plasmid</keyword>
<geneLocation type="plasmid" evidence="1 4">
    <name>paIh1</name>
</geneLocation>
<dbReference type="Proteomes" id="UP001177597">
    <property type="component" value="Chromosome"/>
</dbReference>
<dbReference type="EMBL" id="CP123491">
    <property type="protein sequence ID" value="WGL93755.1"/>
    <property type="molecule type" value="Genomic_DNA"/>
</dbReference>
<organism evidence="3 4">
    <name type="scientific">Arsenophonus nasoniae</name>
    <name type="common">son-killer infecting Nasonia vitripennis</name>
    <dbReference type="NCBI Taxonomy" id="638"/>
    <lineage>
        <taxon>Bacteria</taxon>
        <taxon>Pseudomonadati</taxon>
        <taxon>Pseudomonadota</taxon>
        <taxon>Gammaproteobacteria</taxon>
        <taxon>Enterobacterales</taxon>
        <taxon>Morganellaceae</taxon>
        <taxon>Arsenophonus</taxon>
    </lineage>
</organism>
<evidence type="ECO:0000313" key="3">
    <source>
        <dbReference type="EMBL" id="WGL96033.1"/>
    </source>
</evidence>
<dbReference type="AlphaFoldDB" id="A0AA95K850"/>